<feature type="region of interest" description="Disordered" evidence="10">
    <location>
        <begin position="224"/>
        <end position="243"/>
    </location>
</feature>
<dbReference type="PANTHER" id="PTHR38050">
    <property type="match status" value="1"/>
</dbReference>
<dbReference type="Pfam" id="PF00553">
    <property type="entry name" value="CBM_2"/>
    <property type="match status" value="1"/>
</dbReference>
<keyword evidence="7" id="KW-0119">Carbohydrate metabolism</keyword>
<dbReference type="GO" id="GO:0005576">
    <property type="term" value="C:extracellular region"/>
    <property type="evidence" value="ECO:0007669"/>
    <property type="project" value="UniProtKB-SubCell"/>
</dbReference>
<keyword evidence="14" id="KW-1185">Reference proteome</keyword>
<dbReference type="KEGG" id="nhy:JQS43_03150"/>
<dbReference type="InterPro" id="IPR043595">
    <property type="entry name" value="FaeB/C/D"/>
</dbReference>
<feature type="region of interest" description="Disordered" evidence="10">
    <location>
        <begin position="287"/>
        <end position="321"/>
    </location>
</feature>
<dbReference type="InterPro" id="IPR000801">
    <property type="entry name" value="Esterase-like"/>
</dbReference>
<evidence type="ECO:0000256" key="9">
    <source>
        <dbReference type="ARBA" id="ARBA00025250"/>
    </source>
</evidence>
<dbReference type="InterPro" id="IPR029058">
    <property type="entry name" value="AB_hydrolase_fold"/>
</dbReference>
<dbReference type="PROSITE" id="PS51173">
    <property type="entry name" value="CBM2"/>
    <property type="match status" value="1"/>
</dbReference>
<dbReference type="GO" id="GO:0030247">
    <property type="term" value="F:polysaccharide binding"/>
    <property type="evidence" value="ECO:0007669"/>
    <property type="project" value="UniProtKB-UniRule"/>
</dbReference>
<accession>A0A895YM91</accession>
<dbReference type="SUPFAM" id="SSF53474">
    <property type="entry name" value="alpha/beta-Hydrolases"/>
    <property type="match status" value="1"/>
</dbReference>
<comment type="function">
    <text evidence="9">Involved in degradation of plant cell walls. Hydrolyzes the feruloyl-arabinose ester bond in arabinoxylans, and the feruloyl-galactose ester bond in pectin. Active against paranitrophenyl-acetate, methyl ferulate and wheat arabinoxylan.</text>
</comment>
<keyword evidence="4" id="KW-0858">Xylan degradation</keyword>
<comment type="subcellular location">
    <subcellularLocation>
        <location evidence="1">Secreted</location>
    </subcellularLocation>
</comment>
<dbReference type="GO" id="GO:0045493">
    <property type="term" value="P:xylan catabolic process"/>
    <property type="evidence" value="ECO:0007669"/>
    <property type="project" value="UniProtKB-KW"/>
</dbReference>
<dbReference type="InterPro" id="IPR012291">
    <property type="entry name" value="CBM2_carb-bd_dom_sf"/>
</dbReference>
<evidence type="ECO:0000256" key="3">
    <source>
        <dbReference type="ARBA" id="ARBA00022525"/>
    </source>
</evidence>
<reference evidence="13" key="1">
    <citation type="submission" date="2021-02" db="EMBL/GenBank/DDBJ databases">
        <title>Natrosporangium hydrolyticum gen. nov., sp. nov, a haloalkaliphilic actinobacterium from a soda solonchak soil.</title>
        <authorList>
            <person name="Sorokin D.Y."/>
            <person name="Khijniak T.V."/>
            <person name="Zakharycheva A.P."/>
            <person name="Boueva O.V."/>
            <person name="Ariskina E.V."/>
            <person name="Hahnke R.L."/>
            <person name="Bunk B."/>
            <person name="Sproer C."/>
            <person name="Schumann P."/>
            <person name="Evtushenko L.I."/>
            <person name="Kublanov I.V."/>
        </authorList>
    </citation>
    <scope>NUCLEOTIDE SEQUENCE</scope>
    <source>
        <strain evidence="13">DSM 106523</strain>
    </source>
</reference>
<evidence type="ECO:0000256" key="7">
    <source>
        <dbReference type="ARBA" id="ARBA00023277"/>
    </source>
</evidence>
<evidence type="ECO:0000256" key="1">
    <source>
        <dbReference type="ARBA" id="ARBA00004613"/>
    </source>
</evidence>
<evidence type="ECO:0000256" key="4">
    <source>
        <dbReference type="ARBA" id="ARBA00022651"/>
    </source>
</evidence>
<evidence type="ECO:0000256" key="5">
    <source>
        <dbReference type="ARBA" id="ARBA00022729"/>
    </source>
</evidence>
<dbReference type="InterPro" id="IPR008965">
    <property type="entry name" value="CBM2/CBM3_carb-bd_dom_sf"/>
</dbReference>
<organism evidence="13 14">
    <name type="scientific">Natronosporangium hydrolyticum</name>
    <dbReference type="NCBI Taxonomy" id="2811111"/>
    <lineage>
        <taxon>Bacteria</taxon>
        <taxon>Bacillati</taxon>
        <taxon>Actinomycetota</taxon>
        <taxon>Actinomycetes</taxon>
        <taxon>Micromonosporales</taxon>
        <taxon>Micromonosporaceae</taxon>
        <taxon>Natronosporangium</taxon>
    </lineage>
</organism>
<dbReference type="GO" id="GO:0004553">
    <property type="term" value="F:hydrolase activity, hydrolyzing O-glycosyl compounds"/>
    <property type="evidence" value="ECO:0007669"/>
    <property type="project" value="InterPro"/>
</dbReference>
<evidence type="ECO:0000256" key="6">
    <source>
        <dbReference type="ARBA" id="ARBA00022801"/>
    </source>
</evidence>
<protein>
    <submittedName>
        <fullName evidence="13">Cellulose binding domain-containing protein</fullName>
    </submittedName>
</protein>
<evidence type="ECO:0000259" key="12">
    <source>
        <dbReference type="PROSITE" id="PS51173"/>
    </source>
</evidence>
<sequence length="417" mass="42735">MGLAAAATLVVTGAGAGAAVTGLTPAAANVGVVASTAGCGTAPSLTNGTHSISSGGQNRSFILRLPDNYDQNQPYRLIFGFHWLNGNATDVANGGWVEPYYGLHSRANNSAIFVAPQGLDNGWANPGGRDVTFVDDMISQLEADLCVDTTQRFALGFSYGGGMSFALACARPDEFRAVAIYSAGLISGCSGGNSPIAYLQVHGTTDSVLPISGARTMRDRFVQNNGCTPANPPEPSVGSGSRTSFEYSGCSAGHPVAWHVFDGDHDAAPSHGGTQWLPGVTWDFFSQFESSPPTSAPPTTTPPTTDPPTTAPPTTDPPPTGDCAATYETVNSWPGGYQGEVTVQAGTAGISGWTVSWPLASGQSISQVWGGVLNVDGTTATVVNESWNGSLAANGQTTFGFLADGSPSTPTLTCTSP</sequence>
<evidence type="ECO:0000256" key="2">
    <source>
        <dbReference type="ARBA" id="ARBA00010278"/>
    </source>
</evidence>
<evidence type="ECO:0000256" key="11">
    <source>
        <dbReference type="SAM" id="SignalP"/>
    </source>
</evidence>
<dbReference type="SMART" id="SM00637">
    <property type="entry name" value="CBD_II"/>
    <property type="match status" value="1"/>
</dbReference>
<dbReference type="EMBL" id="CP070499">
    <property type="protein sequence ID" value="QSB17085.1"/>
    <property type="molecule type" value="Genomic_DNA"/>
</dbReference>
<keyword evidence="8" id="KW-0624">Polysaccharide degradation</keyword>
<dbReference type="Pfam" id="PF00756">
    <property type="entry name" value="Esterase"/>
    <property type="match status" value="1"/>
</dbReference>
<dbReference type="InterPro" id="IPR001919">
    <property type="entry name" value="CBD2"/>
</dbReference>
<evidence type="ECO:0000313" key="13">
    <source>
        <dbReference type="EMBL" id="QSB17085.1"/>
    </source>
</evidence>
<evidence type="ECO:0000313" key="14">
    <source>
        <dbReference type="Proteomes" id="UP000662857"/>
    </source>
</evidence>
<evidence type="ECO:0000256" key="10">
    <source>
        <dbReference type="SAM" id="MobiDB-lite"/>
    </source>
</evidence>
<keyword evidence="6" id="KW-0378">Hydrolase</keyword>
<dbReference type="PANTHER" id="PTHR38050:SF1">
    <property type="entry name" value="FERULOYL ESTERASE C"/>
    <property type="match status" value="1"/>
</dbReference>
<keyword evidence="5 11" id="KW-0732">Signal</keyword>
<name>A0A895YM91_9ACTN</name>
<feature type="compositionally biased region" description="Pro residues" evidence="10">
    <location>
        <begin position="294"/>
        <end position="320"/>
    </location>
</feature>
<dbReference type="Proteomes" id="UP000662857">
    <property type="component" value="Chromosome"/>
</dbReference>
<feature type="domain" description="CBM2" evidence="12">
    <location>
        <begin position="316"/>
        <end position="417"/>
    </location>
</feature>
<dbReference type="AlphaFoldDB" id="A0A895YM91"/>
<feature type="signal peptide" evidence="11">
    <location>
        <begin position="1"/>
        <end position="18"/>
    </location>
</feature>
<evidence type="ECO:0000256" key="8">
    <source>
        <dbReference type="ARBA" id="ARBA00023326"/>
    </source>
</evidence>
<comment type="similarity">
    <text evidence="2">Belongs to the faeC family.</text>
</comment>
<dbReference type="Gene3D" id="3.40.50.1820">
    <property type="entry name" value="alpha/beta hydrolase"/>
    <property type="match status" value="1"/>
</dbReference>
<dbReference type="GO" id="GO:0030600">
    <property type="term" value="F:feruloyl esterase activity"/>
    <property type="evidence" value="ECO:0007669"/>
    <property type="project" value="InterPro"/>
</dbReference>
<proteinExistence type="inferred from homology"/>
<dbReference type="SUPFAM" id="SSF49384">
    <property type="entry name" value="Carbohydrate-binding domain"/>
    <property type="match status" value="1"/>
</dbReference>
<dbReference type="Gene3D" id="2.60.40.290">
    <property type="match status" value="1"/>
</dbReference>
<feature type="chain" id="PRO_5039036206" evidence="11">
    <location>
        <begin position="19"/>
        <end position="417"/>
    </location>
</feature>
<keyword evidence="3" id="KW-0964">Secreted</keyword>
<gene>
    <name evidence="13" type="ORF">JQS43_03150</name>
</gene>